<reference evidence="2 3" key="1">
    <citation type="journal article" date="2004" name="Emerg. Infect. Dis.">
        <title>Amoebae-resisting bacteria isolated from human nasal swabs by amoebal coculture.</title>
        <authorList>
            <person name="Greub G."/>
            <person name="La Scola B."/>
            <person name="Raoult D."/>
        </authorList>
    </citation>
    <scope>NUCLEOTIDE SEQUENCE [LARGE SCALE GENOMIC DNA]</scope>
    <source>
        <strain evidence="2 3">CCUG 51329</strain>
    </source>
</reference>
<feature type="non-terminal residue" evidence="2">
    <location>
        <position position="1"/>
    </location>
</feature>
<proteinExistence type="predicted"/>
<organism evidence="2 3">
    <name type="scientific">Candidatus Chryseobacterium massiliense</name>
    <dbReference type="NCBI Taxonomy" id="204089"/>
    <lineage>
        <taxon>Bacteria</taxon>
        <taxon>Pseudomonadati</taxon>
        <taxon>Bacteroidota</taxon>
        <taxon>Flavobacteriia</taxon>
        <taxon>Flavobacteriales</taxon>
        <taxon>Weeksellaceae</taxon>
        <taxon>Chryseobacterium group</taxon>
        <taxon>Chryseobacterium</taxon>
    </lineage>
</organism>
<protein>
    <submittedName>
        <fullName evidence="2">IS982 family transposase</fullName>
    </submittedName>
</protein>
<comment type="caution">
    <text evidence="2">The sequence shown here is derived from an EMBL/GenBank/DDBJ whole genome shotgun (WGS) entry which is preliminary data.</text>
</comment>
<dbReference type="NCBIfam" id="NF033520">
    <property type="entry name" value="transpos_IS982"/>
    <property type="match status" value="1"/>
</dbReference>
<feature type="domain" description="Transposase DDE" evidence="1">
    <location>
        <begin position="120"/>
        <end position="271"/>
    </location>
</feature>
<dbReference type="InterPro" id="IPR025668">
    <property type="entry name" value="Tnp_DDE_dom"/>
</dbReference>
<evidence type="ECO:0000313" key="2">
    <source>
        <dbReference type="EMBL" id="REC39924.1"/>
    </source>
</evidence>
<sequence length="303" mass="35034">KNKDMLFDENLLIEIFIKADDLCKEIESEVFSKVLEDKTIYGGYKKPCCKMSESEIMTLLIYYHYSGYKCFEYFYCQFVANELSSYFPKLLSYNRFTEVLSCVSLPLFIFAKVLCSLSLQTGISFIDSKKIVVCHNRRIHQHKVFKGRAARGKSSTGWFYGFKVHLVINEKGEILDFDLTPGNVADNNHSLLKRILGKVKGLCFGDKGYNTALWEDFFQQGLKIITKSKSKAKAKLMLLNERYMLLKRPLIESVNDIFTSVFDLEHSRHRNPDNALTHMISAICAYCFYPEKPSVNFPNWINA</sequence>
<evidence type="ECO:0000313" key="3">
    <source>
        <dbReference type="Proteomes" id="UP000256924"/>
    </source>
</evidence>
<name>A0A3D9AE65_9FLAO</name>
<accession>A0A3D9AE65</accession>
<dbReference type="RefSeq" id="WP_116100183.1">
    <property type="nucleotide sequence ID" value="NZ_QNVU01000105.1"/>
</dbReference>
<dbReference type="AlphaFoldDB" id="A0A3D9AE65"/>
<gene>
    <name evidence="2" type="ORF">DRF68_20660</name>
</gene>
<dbReference type="EMBL" id="QNVU01000105">
    <property type="protein sequence ID" value="REC39924.1"/>
    <property type="molecule type" value="Genomic_DNA"/>
</dbReference>
<keyword evidence="3" id="KW-1185">Reference proteome</keyword>
<evidence type="ECO:0000259" key="1">
    <source>
        <dbReference type="Pfam" id="PF13612"/>
    </source>
</evidence>
<dbReference type="Pfam" id="PF13612">
    <property type="entry name" value="DDE_Tnp_1_3"/>
    <property type="match status" value="1"/>
</dbReference>
<dbReference type="Proteomes" id="UP000256924">
    <property type="component" value="Unassembled WGS sequence"/>
</dbReference>